<dbReference type="OMA" id="FSCLNYF"/>
<keyword evidence="1" id="KW-0812">Transmembrane</keyword>
<feature type="transmembrane region" description="Helical" evidence="1">
    <location>
        <begin position="51"/>
        <end position="71"/>
    </location>
</feature>
<keyword evidence="3" id="KW-1185">Reference proteome</keyword>
<feature type="transmembrane region" description="Helical" evidence="1">
    <location>
        <begin position="22"/>
        <end position="44"/>
    </location>
</feature>
<keyword evidence="1" id="KW-1133">Transmembrane helix</keyword>
<name>G0QIX9_ICHMU</name>
<evidence type="ECO:0000313" key="2">
    <source>
        <dbReference type="EMBL" id="EGR34864.1"/>
    </source>
</evidence>
<feature type="transmembrane region" description="Helical" evidence="1">
    <location>
        <begin position="134"/>
        <end position="160"/>
    </location>
</feature>
<proteinExistence type="predicted"/>
<dbReference type="RefSeq" id="XP_004040168.1">
    <property type="nucleotide sequence ID" value="XM_004040120.1"/>
</dbReference>
<dbReference type="AlphaFoldDB" id="G0QIX9"/>
<dbReference type="EMBL" id="GL983042">
    <property type="protein sequence ID" value="EGR34864.1"/>
    <property type="molecule type" value="Genomic_DNA"/>
</dbReference>
<feature type="transmembrane region" description="Helical" evidence="1">
    <location>
        <begin position="77"/>
        <end position="93"/>
    </location>
</feature>
<reference evidence="2 3" key="1">
    <citation type="submission" date="2011-07" db="EMBL/GenBank/DDBJ databases">
        <authorList>
            <person name="Coyne R."/>
            <person name="Brami D."/>
            <person name="Johnson J."/>
            <person name="Hostetler J."/>
            <person name="Hannick L."/>
            <person name="Clark T."/>
            <person name="Cassidy-Hanley D."/>
            <person name="Inman J."/>
        </authorList>
    </citation>
    <scope>NUCLEOTIDE SEQUENCE [LARGE SCALE GENOMIC DNA]</scope>
    <source>
        <strain evidence="2 3">G5</strain>
    </source>
</reference>
<accession>G0QIX9</accession>
<sequence>MIIQFVLNFFIFFLYCLNIKQYSVIIFFYILFFIQNLAFIHVFFLLEIRYLIFYVLNILIEALCCFQIIILTFQIDFLNIFNYIIFCMGYFLLKQSYCFNISIIYSSFSFQFYKIIVYIEFSISYFIFKTDKPLQVLFVSFNVISLSLSFTFSSFAATLYSNYSNLI</sequence>
<protein>
    <recommendedName>
        <fullName evidence="4">Transmembrane protein</fullName>
    </recommendedName>
</protein>
<evidence type="ECO:0008006" key="4">
    <source>
        <dbReference type="Google" id="ProtNLM"/>
    </source>
</evidence>
<evidence type="ECO:0000256" key="1">
    <source>
        <dbReference type="SAM" id="Phobius"/>
    </source>
</evidence>
<dbReference type="GeneID" id="14911043"/>
<organism evidence="2 3">
    <name type="scientific">Ichthyophthirius multifiliis</name>
    <name type="common">White spot disease agent</name>
    <name type="synonym">Ich</name>
    <dbReference type="NCBI Taxonomy" id="5932"/>
    <lineage>
        <taxon>Eukaryota</taxon>
        <taxon>Sar</taxon>
        <taxon>Alveolata</taxon>
        <taxon>Ciliophora</taxon>
        <taxon>Intramacronucleata</taxon>
        <taxon>Oligohymenophorea</taxon>
        <taxon>Hymenostomatida</taxon>
        <taxon>Ophryoglenina</taxon>
        <taxon>Ichthyophthirius</taxon>
    </lineage>
</organism>
<gene>
    <name evidence="2" type="ORF">IMG5_000920</name>
</gene>
<evidence type="ECO:0000313" key="3">
    <source>
        <dbReference type="Proteomes" id="UP000008983"/>
    </source>
</evidence>
<feature type="transmembrane region" description="Helical" evidence="1">
    <location>
        <begin position="105"/>
        <end position="128"/>
    </location>
</feature>
<keyword evidence="1" id="KW-0472">Membrane</keyword>
<dbReference type="Proteomes" id="UP000008983">
    <property type="component" value="Unassembled WGS sequence"/>
</dbReference>
<dbReference type="InParanoid" id="G0QIX9"/>